<gene>
    <name evidence="1" type="ORF">PCON_09599</name>
</gene>
<organism evidence="1 2">
    <name type="scientific">Pyronema omphalodes (strain CBS 100304)</name>
    <name type="common">Pyronema confluens</name>
    <dbReference type="NCBI Taxonomy" id="1076935"/>
    <lineage>
        <taxon>Eukaryota</taxon>
        <taxon>Fungi</taxon>
        <taxon>Dikarya</taxon>
        <taxon>Ascomycota</taxon>
        <taxon>Pezizomycotina</taxon>
        <taxon>Pezizomycetes</taxon>
        <taxon>Pezizales</taxon>
        <taxon>Pyronemataceae</taxon>
        <taxon>Pyronema</taxon>
    </lineage>
</organism>
<evidence type="ECO:0000313" key="2">
    <source>
        <dbReference type="Proteomes" id="UP000018144"/>
    </source>
</evidence>
<name>U4L906_PYROM</name>
<reference evidence="1 2" key="1">
    <citation type="journal article" date="2013" name="PLoS Genet.">
        <title>The genome and development-dependent transcriptomes of Pyronema confluens: a window into fungal evolution.</title>
        <authorList>
            <person name="Traeger S."/>
            <person name="Altegoer F."/>
            <person name="Freitag M."/>
            <person name="Gabaldon T."/>
            <person name="Kempken F."/>
            <person name="Kumar A."/>
            <person name="Marcet-Houben M."/>
            <person name="Poggeler S."/>
            <person name="Stajich J.E."/>
            <person name="Nowrousian M."/>
        </authorList>
    </citation>
    <scope>NUCLEOTIDE SEQUENCE [LARGE SCALE GENOMIC DNA]</scope>
    <source>
        <strain evidence="2">CBS 100304</strain>
        <tissue evidence="1">Vegetative mycelium</tissue>
    </source>
</reference>
<keyword evidence="2" id="KW-1185">Reference proteome</keyword>
<proteinExistence type="predicted"/>
<protein>
    <submittedName>
        <fullName evidence="1">Uncharacterized protein</fullName>
    </submittedName>
</protein>
<evidence type="ECO:0000313" key="1">
    <source>
        <dbReference type="EMBL" id="CCX10006.1"/>
    </source>
</evidence>
<dbReference type="Proteomes" id="UP000018144">
    <property type="component" value="Unassembled WGS sequence"/>
</dbReference>
<dbReference type="EMBL" id="HF935502">
    <property type="protein sequence ID" value="CCX10006.1"/>
    <property type="molecule type" value="Genomic_DNA"/>
</dbReference>
<sequence length="78" mass="8724">MRPKIDIQHVTQLLGRPVLPELGEDWSGTSLSRRLQSVGDPRFSRSSTTRESAIVTLASKQKRCNQSVIRIPPRAISL</sequence>
<dbReference type="AlphaFoldDB" id="U4L906"/>
<accession>U4L906</accession>